<dbReference type="PANTHER" id="PTHR47582:SF1">
    <property type="entry name" value="P450, PUTATIVE (EUROFUNG)-RELATED"/>
    <property type="match status" value="1"/>
</dbReference>
<evidence type="ECO:0000256" key="2">
    <source>
        <dbReference type="ARBA" id="ARBA00023004"/>
    </source>
</evidence>
<dbReference type="EMBL" id="MU855532">
    <property type="protein sequence ID" value="KAK3902108.1"/>
    <property type="molecule type" value="Genomic_DNA"/>
</dbReference>
<dbReference type="Pfam" id="PF00067">
    <property type="entry name" value="p450"/>
    <property type="match status" value="1"/>
</dbReference>
<gene>
    <name evidence="4" type="ORF">C8A05DRAFT_34203</name>
</gene>
<reference evidence="4" key="2">
    <citation type="submission" date="2023-05" db="EMBL/GenBank/DDBJ databases">
        <authorList>
            <consortium name="Lawrence Berkeley National Laboratory"/>
            <person name="Steindorff A."/>
            <person name="Hensen N."/>
            <person name="Bonometti L."/>
            <person name="Westerberg I."/>
            <person name="Brannstrom I.O."/>
            <person name="Guillou S."/>
            <person name="Cros-Aarteil S."/>
            <person name="Calhoun S."/>
            <person name="Haridas S."/>
            <person name="Kuo A."/>
            <person name="Mondo S."/>
            <person name="Pangilinan J."/>
            <person name="Riley R."/>
            <person name="Labutti K."/>
            <person name="Andreopoulos B."/>
            <person name="Lipzen A."/>
            <person name="Chen C."/>
            <person name="Yanf M."/>
            <person name="Daum C."/>
            <person name="Ng V."/>
            <person name="Clum A."/>
            <person name="Ohm R."/>
            <person name="Martin F."/>
            <person name="Silar P."/>
            <person name="Natvig D."/>
            <person name="Lalanne C."/>
            <person name="Gautier V."/>
            <person name="Ament-Velasquez S.L."/>
            <person name="Kruys A."/>
            <person name="Hutchinson M.I."/>
            <person name="Powell A.J."/>
            <person name="Barry K."/>
            <person name="Miller A.N."/>
            <person name="Grigoriev I.V."/>
            <person name="Debuchy R."/>
            <person name="Gladieux P."/>
            <person name="Thoren M.H."/>
            <person name="Johannesson H."/>
        </authorList>
    </citation>
    <scope>NUCLEOTIDE SEQUENCE</scope>
    <source>
        <strain evidence="4">CBS 103.79</strain>
    </source>
</reference>
<keyword evidence="1 3" id="KW-0479">Metal-binding</keyword>
<dbReference type="GO" id="GO:0005506">
    <property type="term" value="F:iron ion binding"/>
    <property type="evidence" value="ECO:0007669"/>
    <property type="project" value="InterPro"/>
</dbReference>
<keyword evidence="2 3" id="KW-0408">Iron</keyword>
<dbReference type="SUPFAM" id="SSF48264">
    <property type="entry name" value="Cytochrome P450"/>
    <property type="match status" value="1"/>
</dbReference>
<dbReference type="GO" id="GO:0004497">
    <property type="term" value="F:monooxygenase activity"/>
    <property type="evidence" value="ECO:0007669"/>
    <property type="project" value="UniProtKB-KW"/>
</dbReference>
<accession>A0AAN6MLK6</accession>
<dbReference type="PANTHER" id="PTHR47582">
    <property type="entry name" value="P450, PUTATIVE (EUROFUNG)-RELATED"/>
    <property type="match status" value="1"/>
</dbReference>
<dbReference type="InterPro" id="IPR001128">
    <property type="entry name" value="Cyt_P450"/>
</dbReference>
<dbReference type="GO" id="GO:0020037">
    <property type="term" value="F:heme binding"/>
    <property type="evidence" value="ECO:0007669"/>
    <property type="project" value="InterPro"/>
</dbReference>
<name>A0AAN6MLK6_9PEZI</name>
<keyword evidence="3" id="KW-0560">Oxidoreductase</keyword>
<evidence type="ECO:0000256" key="3">
    <source>
        <dbReference type="RuleBase" id="RU000461"/>
    </source>
</evidence>
<protein>
    <submittedName>
        <fullName evidence="4">Cytochrome P450</fullName>
    </submittedName>
</protein>
<dbReference type="PROSITE" id="PS00086">
    <property type="entry name" value="CYTOCHROME_P450"/>
    <property type="match status" value="1"/>
</dbReference>
<dbReference type="InterPro" id="IPR036396">
    <property type="entry name" value="Cyt_P450_sf"/>
</dbReference>
<organism evidence="4 5">
    <name type="scientific">Staphylotrichum tortipilum</name>
    <dbReference type="NCBI Taxonomy" id="2831512"/>
    <lineage>
        <taxon>Eukaryota</taxon>
        <taxon>Fungi</taxon>
        <taxon>Dikarya</taxon>
        <taxon>Ascomycota</taxon>
        <taxon>Pezizomycotina</taxon>
        <taxon>Sordariomycetes</taxon>
        <taxon>Sordariomycetidae</taxon>
        <taxon>Sordariales</taxon>
        <taxon>Chaetomiaceae</taxon>
        <taxon>Staphylotrichum</taxon>
    </lineage>
</organism>
<dbReference type="InterPro" id="IPR053007">
    <property type="entry name" value="CYP450_monoxygenase_sec-met"/>
</dbReference>
<comment type="similarity">
    <text evidence="3">Belongs to the cytochrome P450 family.</text>
</comment>
<evidence type="ECO:0000313" key="5">
    <source>
        <dbReference type="Proteomes" id="UP001303889"/>
    </source>
</evidence>
<reference evidence="4" key="1">
    <citation type="journal article" date="2023" name="Mol. Phylogenet. Evol.">
        <title>Genome-scale phylogeny and comparative genomics of the fungal order Sordariales.</title>
        <authorList>
            <person name="Hensen N."/>
            <person name="Bonometti L."/>
            <person name="Westerberg I."/>
            <person name="Brannstrom I.O."/>
            <person name="Guillou S."/>
            <person name="Cros-Aarteil S."/>
            <person name="Calhoun S."/>
            <person name="Haridas S."/>
            <person name="Kuo A."/>
            <person name="Mondo S."/>
            <person name="Pangilinan J."/>
            <person name="Riley R."/>
            <person name="LaButti K."/>
            <person name="Andreopoulos B."/>
            <person name="Lipzen A."/>
            <person name="Chen C."/>
            <person name="Yan M."/>
            <person name="Daum C."/>
            <person name="Ng V."/>
            <person name="Clum A."/>
            <person name="Steindorff A."/>
            <person name="Ohm R.A."/>
            <person name="Martin F."/>
            <person name="Silar P."/>
            <person name="Natvig D.O."/>
            <person name="Lalanne C."/>
            <person name="Gautier V."/>
            <person name="Ament-Velasquez S.L."/>
            <person name="Kruys A."/>
            <person name="Hutchinson M.I."/>
            <person name="Powell A.J."/>
            <person name="Barry K."/>
            <person name="Miller A.N."/>
            <person name="Grigoriev I.V."/>
            <person name="Debuchy R."/>
            <person name="Gladieux P."/>
            <person name="Hiltunen Thoren M."/>
            <person name="Johannesson H."/>
        </authorList>
    </citation>
    <scope>NUCLEOTIDE SEQUENCE</scope>
    <source>
        <strain evidence="4">CBS 103.79</strain>
    </source>
</reference>
<comment type="caution">
    <text evidence="4">The sequence shown here is derived from an EMBL/GenBank/DDBJ whole genome shotgun (WGS) entry which is preliminary data.</text>
</comment>
<evidence type="ECO:0000256" key="1">
    <source>
        <dbReference type="ARBA" id="ARBA00022723"/>
    </source>
</evidence>
<dbReference type="Proteomes" id="UP001303889">
    <property type="component" value="Unassembled WGS sequence"/>
</dbReference>
<evidence type="ECO:0000313" key="4">
    <source>
        <dbReference type="EMBL" id="KAK3902108.1"/>
    </source>
</evidence>
<dbReference type="GO" id="GO:0016705">
    <property type="term" value="F:oxidoreductase activity, acting on paired donors, with incorporation or reduction of molecular oxygen"/>
    <property type="evidence" value="ECO:0007669"/>
    <property type="project" value="InterPro"/>
</dbReference>
<keyword evidence="3" id="KW-0503">Monooxygenase</keyword>
<dbReference type="Gene3D" id="1.10.630.10">
    <property type="entry name" value="Cytochrome P450"/>
    <property type="match status" value="1"/>
</dbReference>
<dbReference type="InterPro" id="IPR017972">
    <property type="entry name" value="Cyt_P450_CS"/>
</dbReference>
<keyword evidence="5" id="KW-1185">Reference proteome</keyword>
<dbReference type="AlphaFoldDB" id="A0AAN6MLK6"/>
<keyword evidence="3" id="KW-0349">Heme</keyword>
<sequence>MLQMPSRVVHQDVGLWGADAGEFEPRRFLAENRGKRAKDVCFRAFGGGKTLCPGRHFATNEVLAVVAVFVARLEMRVAGGGEWVMPTGEGTNVAAVVMEPDGDVEVEVSGREGVEGV</sequence>
<proteinExistence type="inferred from homology"/>